<dbReference type="InterPro" id="IPR052919">
    <property type="entry name" value="TA_system_RNase"/>
</dbReference>
<dbReference type="InterPro" id="IPR002716">
    <property type="entry name" value="PIN_dom"/>
</dbReference>
<dbReference type="AlphaFoldDB" id="A0A450WMP8"/>
<sequence length="140" mass="15765">MILLDTHIWVWWVHGDTHLSRSQAMAIEEAESDGIGVSVISCWEVAKLVEYGRLDLNAEVGRWLSLALAYPGVALLPLTPDIMVESTRLPGDFHRDPADRMIVATARQHWIPLVTSDEKLIRYAHVRTLPRAFPMPSGNQ</sequence>
<dbReference type="CDD" id="cd09872">
    <property type="entry name" value="PIN_Sll0205-like"/>
    <property type="match status" value="1"/>
</dbReference>
<dbReference type="Pfam" id="PF01850">
    <property type="entry name" value="PIN"/>
    <property type="match status" value="1"/>
</dbReference>
<proteinExistence type="predicted"/>
<dbReference type="EMBL" id="CAADFP010000192">
    <property type="protein sequence ID" value="VFK33123.1"/>
    <property type="molecule type" value="Genomic_DNA"/>
</dbReference>
<dbReference type="InterPro" id="IPR029060">
    <property type="entry name" value="PIN-like_dom_sf"/>
</dbReference>
<evidence type="ECO:0000259" key="1">
    <source>
        <dbReference type="Pfam" id="PF01850"/>
    </source>
</evidence>
<dbReference type="PANTHER" id="PTHR36173">
    <property type="entry name" value="RIBONUCLEASE VAPC16-RELATED"/>
    <property type="match status" value="1"/>
</dbReference>
<protein>
    <submittedName>
        <fullName evidence="2">PIN domain nuclease, a component of toxin-antitoxin system (PIN domain)</fullName>
    </submittedName>
</protein>
<dbReference type="PANTHER" id="PTHR36173:SF1">
    <property type="entry name" value="RIBONUCLEASE VAPC22"/>
    <property type="match status" value="1"/>
</dbReference>
<dbReference type="EMBL" id="CAADFM010000194">
    <property type="protein sequence ID" value="VFK18290.1"/>
    <property type="molecule type" value="Genomic_DNA"/>
</dbReference>
<dbReference type="SUPFAM" id="SSF88723">
    <property type="entry name" value="PIN domain-like"/>
    <property type="match status" value="1"/>
</dbReference>
<accession>A0A450WMP8</accession>
<feature type="domain" description="PIN" evidence="1">
    <location>
        <begin position="2"/>
        <end position="125"/>
    </location>
</feature>
<dbReference type="InterPro" id="IPR041705">
    <property type="entry name" value="PIN_Sll0205"/>
</dbReference>
<reference evidence="2" key="1">
    <citation type="submission" date="2019-02" db="EMBL/GenBank/DDBJ databases">
        <authorList>
            <person name="Gruber-Vodicka R. H."/>
            <person name="Seah K. B. B."/>
        </authorList>
    </citation>
    <scope>NUCLEOTIDE SEQUENCE</scope>
    <source>
        <strain evidence="2">BECK_S312</strain>
        <strain evidence="3">BECK_S426</strain>
    </source>
</reference>
<evidence type="ECO:0000313" key="3">
    <source>
        <dbReference type="EMBL" id="VFK33123.1"/>
    </source>
</evidence>
<organism evidence="2">
    <name type="scientific">Candidatus Kentrum sp. LPFa</name>
    <dbReference type="NCBI Taxonomy" id="2126335"/>
    <lineage>
        <taxon>Bacteria</taxon>
        <taxon>Pseudomonadati</taxon>
        <taxon>Pseudomonadota</taxon>
        <taxon>Gammaproteobacteria</taxon>
        <taxon>Candidatus Kentrum</taxon>
    </lineage>
</organism>
<gene>
    <name evidence="2" type="ORF">BECKLPF1236A_GA0070988_101945</name>
    <name evidence="3" type="ORF">BECKLPF1236C_GA0070990_101925</name>
</gene>
<evidence type="ECO:0000313" key="2">
    <source>
        <dbReference type="EMBL" id="VFK18290.1"/>
    </source>
</evidence>
<dbReference type="Gene3D" id="3.40.50.1010">
    <property type="entry name" value="5'-nuclease"/>
    <property type="match status" value="1"/>
</dbReference>
<name>A0A450WMP8_9GAMM</name>